<protein>
    <submittedName>
        <fullName evidence="1">ORF7</fullName>
    </submittedName>
</protein>
<gene>
    <name evidence="1" type="primary">ORF7</name>
</gene>
<evidence type="ECO:0000313" key="2">
    <source>
        <dbReference type="Proteomes" id="UP000007570"/>
    </source>
</evidence>
<dbReference type="EMBL" id="JN882267">
    <property type="protein sequence ID" value="AFD04028.1"/>
    <property type="molecule type" value="Genomic_DNA"/>
</dbReference>
<dbReference type="GeneID" id="11948294"/>
<name>H9ABQ8_9VIRU</name>
<dbReference type="KEGG" id="vg:11948294"/>
<dbReference type="InterPro" id="IPR027417">
    <property type="entry name" value="P-loop_NTPase"/>
</dbReference>
<keyword evidence="2" id="KW-1185">Reference proteome</keyword>
<sequence length="381" mass="41843">MSKSGGGDRNAVYAAAQGRTFLQNELKNKSNEWIREFAGLVNDADTLDFLNHYCAIYEERGRDFLDTHMGRQVLQQASTRMMDEAFREGNVSQMQGAVGLTNSAKDGGDLLTESAARLANEGAIGLVLGPPGSGKTATTLDVARTWAARTGGAIVGNTAWEGYDEVVRSDRELLETMAHIQGPVLAIIDETAQELSGFGEGSKKAEAFSNSLTFVRKKEESHGPYAKKGSVLMVNHTRTKTAKAFRDLCSFAIEKPKRDDPGYAVLLESEGGKDRFEDLAEYQGLTDTRERYDEHEPSEFRILGAEDDGGEDGPSAEDVARDTHIETALRACLIQGQSYPDAANLVPYKDSWVGNRVREWKRGDYRDLLSEDDVPDEVETA</sequence>
<accession>H9ABQ8</accession>
<evidence type="ECO:0000313" key="1">
    <source>
        <dbReference type="EMBL" id="AFD04028.1"/>
    </source>
</evidence>
<proteinExistence type="predicted"/>
<dbReference type="RefSeq" id="YP_005454301.1">
    <property type="nucleotide sequence ID" value="NC_017090.1"/>
</dbReference>
<dbReference type="OrthoDB" id="40541at10239"/>
<reference evidence="1 2" key="1">
    <citation type="journal article" date="2012" name="Nucleic Acids Res.">
        <title>Related haloarchaeal pleomorphic viruses contain different genome types.</title>
        <authorList>
            <person name="Sencilo A."/>
            <person name="Paulin L."/>
            <person name="Kellner S."/>
            <person name="Helm M."/>
            <person name="Roine E."/>
        </authorList>
    </citation>
    <scope>NUCLEOTIDE SEQUENCE [LARGE SCALE GENOMIC DNA]</scope>
</reference>
<dbReference type="SUPFAM" id="SSF52540">
    <property type="entry name" value="P-loop containing nucleoside triphosphate hydrolases"/>
    <property type="match status" value="1"/>
</dbReference>
<organism evidence="1 2">
    <name type="scientific">Halogeometricum pleomorphic virus 1</name>
    <dbReference type="NCBI Taxonomy" id="1156722"/>
    <lineage>
        <taxon>Viruses</taxon>
        <taxon>Monodnaviria</taxon>
        <taxon>Trapavirae</taxon>
        <taxon>Saleviricota</taxon>
        <taxon>Huolimaviricetes</taxon>
        <taxon>Haloruvirales</taxon>
        <taxon>Pleolipoviridae</taxon>
        <taxon>Betapleolipovirus</taxon>
        <taxon>Betapleolipovirus halogeometrici</taxon>
        <taxon>Betapleolipovirus HGPV1</taxon>
    </lineage>
</organism>
<dbReference type="Proteomes" id="UP000007570">
    <property type="component" value="Segment"/>
</dbReference>